<gene>
    <name evidence="5" type="ORF">XA3_12350</name>
</gene>
<dbReference type="Gene3D" id="2.40.50.1020">
    <property type="entry name" value="LytTr DNA-binding domain"/>
    <property type="match status" value="1"/>
</dbReference>
<protein>
    <recommendedName>
        <fullName evidence="4">HTH LytTR-type domain-containing protein</fullName>
    </recommendedName>
</protein>
<dbReference type="PROSITE" id="PS50930">
    <property type="entry name" value="HTH_LYTTR"/>
    <property type="match status" value="1"/>
</dbReference>
<sequence>MDINVFIFARSAGLISMLKEAIDDLRSSITIVQATHSPRKILDNINPNETNIYFVEVGLPVQNHTGIKLAREIQAKDLNGRLILLASQLESVIRAISHKLQFTNIIDKVKELHEIKFRLKSILKDFLIKPQILIDGKSVCCDDLICLEVHDHELRAVTKFETFKVRGSLASYEKRLPDYFFRCNRYLVVNLKEVKVGSGGYVLSNKVKIHCARSKLKELEDNLLILSNR</sequence>
<feature type="domain" description="HTH LytTR-type" evidence="4">
    <location>
        <begin position="142"/>
        <end position="225"/>
    </location>
</feature>
<dbReference type="Gene3D" id="3.40.50.2300">
    <property type="match status" value="1"/>
</dbReference>
<dbReference type="PANTHER" id="PTHR37299">
    <property type="entry name" value="TRANSCRIPTIONAL REGULATOR-RELATED"/>
    <property type="match status" value="1"/>
</dbReference>
<dbReference type="RefSeq" id="WP_317634626.1">
    <property type="nucleotide sequence ID" value="NZ_AP026802.1"/>
</dbReference>
<dbReference type="PANTHER" id="PTHR37299:SF3">
    <property type="entry name" value="STAGE 0 SPORULATION PROTEIN A HOMOLOG"/>
    <property type="match status" value="1"/>
</dbReference>
<dbReference type="InterPro" id="IPR007492">
    <property type="entry name" value="LytTR_DNA-bd_dom"/>
</dbReference>
<dbReference type="SMART" id="SM00850">
    <property type="entry name" value="LytTR"/>
    <property type="match status" value="1"/>
</dbReference>
<evidence type="ECO:0000313" key="6">
    <source>
        <dbReference type="Proteomes" id="UP001321861"/>
    </source>
</evidence>
<evidence type="ECO:0000259" key="4">
    <source>
        <dbReference type="PROSITE" id="PS50930"/>
    </source>
</evidence>
<keyword evidence="6" id="KW-1185">Reference proteome</keyword>
<dbReference type="AlphaFoldDB" id="A0AAU9D4V0"/>
<evidence type="ECO:0000256" key="1">
    <source>
        <dbReference type="ARBA" id="ARBA00022490"/>
    </source>
</evidence>
<organism evidence="5 6">
    <name type="scientific">Xylocopilactobacillus apicola</name>
    <dbReference type="NCBI Taxonomy" id="2932184"/>
    <lineage>
        <taxon>Bacteria</taxon>
        <taxon>Bacillati</taxon>
        <taxon>Bacillota</taxon>
        <taxon>Bacilli</taxon>
        <taxon>Lactobacillales</taxon>
        <taxon>Lactobacillaceae</taxon>
        <taxon>Xylocopilactobacillus</taxon>
    </lineage>
</organism>
<keyword evidence="2" id="KW-0902">Two-component regulatory system</keyword>
<accession>A0AAU9D4V0</accession>
<evidence type="ECO:0000256" key="3">
    <source>
        <dbReference type="ARBA" id="ARBA00023159"/>
    </source>
</evidence>
<proteinExistence type="predicted"/>
<keyword evidence="3" id="KW-0010">Activator</keyword>
<dbReference type="Proteomes" id="UP001321861">
    <property type="component" value="Chromosome"/>
</dbReference>
<name>A0AAU9D4V0_9LACO</name>
<dbReference type="KEGG" id="xap:XA3_12350"/>
<dbReference type="GO" id="GO:0000156">
    <property type="term" value="F:phosphorelay response regulator activity"/>
    <property type="evidence" value="ECO:0007669"/>
    <property type="project" value="InterPro"/>
</dbReference>
<dbReference type="EMBL" id="AP026802">
    <property type="protein sequence ID" value="BDR58794.1"/>
    <property type="molecule type" value="Genomic_DNA"/>
</dbReference>
<dbReference type="GO" id="GO:0003677">
    <property type="term" value="F:DNA binding"/>
    <property type="evidence" value="ECO:0007669"/>
    <property type="project" value="InterPro"/>
</dbReference>
<evidence type="ECO:0000313" key="5">
    <source>
        <dbReference type="EMBL" id="BDR58794.1"/>
    </source>
</evidence>
<dbReference type="InterPro" id="IPR046947">
    <property type="entry name" value="LytR-like"/>
</dbReference>
<evidence type="ECO:0000256" key="2">
    <source>
        <dbReference type="ARBA" id="ARBA00023012"/>
    </source>
</evidence>
<dbReference type="Pfam" id="PF04397">
    <property type="entry name" value="LytTR"/>
    <property type="match status" value="1"/>
</dbReference>
<keyword evidence="1" id="KW-0963">Cytoplasm</keyword>
<reference evidence="5 6" key="1">
    <citation type="journal article" date="2023" name="Microbiol. Spectr.">
        <title>Symbiosis of Carpenter Bees with Uncharacterized Lactic Acid Bacteria Showing NAD Auxotrophy.</title>
        <authorList>
            <person name="Kawasaki S."/>
            <person name="Ozawa K."/>
            <person name="Mori T."/>
            <person name="Yamamoto A."/>
            <person name="Ito M."/>
            <person name="Ohkuma M."/>
            <person name="Sakamoto M."/>
            <person name="Matsutani M."/>
        </authorList>
    </citation>
    <scope>NUCLEOTIDE SEQUENCE [LARGE SCALE GENOMIC DNA]</scope>
    <source>
        <strain evidence="5 6">XA3</strain>
    </source>
</reference>